<dbReference type="SUPFAM" id="SSF55315">
    <property type="entry name" value="L30e-like"/>
    <property type="match status" value="1"/>
</dbReference>
<dbReference type="PRINTS" id="PR00884">
    <property type="entry name" value="RIBOSOMALHS6"/>
</dbReference>
<reference evidence="4" key="1">
    <citation type="submission" date="2020-08" db="EMBL/GenBank/DDBJ databases">
        <authorList>
            <person name="Uke A."/>
            <person name="Chhe C."/>
            <person name="Baramee S."/>
            <person name="Kosugi A."/>
        </authorList>
    </citation>
    <scope>NUCLEOTIDE SEQUENCE</scope>
    <source>
        <strain evidence="4">DA-C8</strain>
    </source>
</reference>
<reference evidence="4" key="2">
    <citation type="journal article" date="2021" name="Data Brief">
        <title>Draft genome sequence data of the facultative, thermophilic, xylanolytic bacterium Paenibacillus sp. strain DA-C8.</title>
        <authorList>
            <person name="Chhe C."/>
            <person name="Uke A."/>
            <person name="Baramee S."/>
            <person name="Ungkulpasvich U."/>
            <person name="Tachaapaikoon C."/>
            <person name="Pason P."/>
            <person name="Waeonukul R."/>
            <person name="Ratanakhanokchai K."/>
            <person name="Kosugi A."/>
        </authorList>
    </citation>
    <scope>NUCLEOTIDE SEQUENCE</scope>
    <source>
        <strain evidence="4">DA-C8</strain>
    </source>
</reference>
<dbReference type="InterPro" id="IPR023460">
    <property type="entry name" value="RNA_bf_YbxF-like"/>
</dbReference>
<proteinExistence type="inferred from homology"/>
<feature type="domain" description="Ribosomal protein eL8/eL30/eS12/Gadd45" evidence="3">
    <location>
        <begin position="4"/>
        <end position="78"/>
    </location>
</feature>
<comment type="caution">
    <text evidence="4">The sequence shown here is derived from an EMBL/GenBank/DDBJ whole genome shotgun (WGS) entry which is preliminary data.</text>
</comment>
<dbReference type="Gene3D" id="3.30.1330.30">
    <property type="match status" value="1"/>
</dbReference>
<protein>
    <recommendedName>
        <fullName evidence="2">RNA-binding protein PRECH8_21530</fullName>
    </recommendedName>
    <alternativeName>
        <fullName evidence="2">Ribosomal protein eL8-like</fullName>
    </alternativeName>
</protein>
<evidence type="ECO:0000313" key="5">
    <source>
        <dbReference type="Proteomes" id="UP000654993"/>
    </source>
</evidence>
<gene>
    <name evidence="4" type="primary">rplGB</name>
    <name evidence="4" type="ORF">PRECH8_21530</name>
</gene>
<dbReference type="RefSeq" id="WP_200967077.1">
    <property type="nucleotide sequence ID" value="NZ_BMAQ01000029.1"/>
</dbReference>
<dbReference type="NCBIfam" id="NF010125">
    <property type="entry name" value="PRK13602.1"/>
    <property type="match status" value="1"/>
</dbReference>
<accession>A0A916VG00</accession>
<dbReference type="Proteomes" id="UP000654993">
    <property type="component" value="Unassembled WGS sequence"/>
</dbReference>
<evidence type="ECO:0000256" key="1">
    <source>
        <dbReference type="ARBA" id="ARBA00022884"/>
    </source>
</evidence>
<dbReference type="AlphaFoldDB" id="A0A916VG00"/>
<organism evidence="4 5">
    <name type="scientific">Insulibacter thermoxylanivorax</name>
    <dbReference type="NCBI Taxonomy" id="2749268"/>
    <lineage>
        <taxon>Bacteria</taxon>
        <taxon>Bacillati</taxon>
        <taxon>Bacillota</taxon>
        <taxon>Bacilli</taxon>
        <taxon>Bacillales</taxon>
        <taxon>Paenibacillaceae</taxon>
        <taxon>Insulibacter</taxon>
    </lineage>
</organism>
<evidence type="ECO:0000259" key="3">
    <source>
        <dbReference type="Pfam" id="PF01248"/>
    </source>
</evidence>
<dbReference type="EMBL" id="BMAQ01000029">
    <property type="protein sequence ID" value="GFR38857.1"/>
    <property type="molecule type" value="Genomic_DNA"/>
</dbReference>
<comment type="similarity">
    <text evidence="2">Belongs to the eukaryotic ribosomal protein eL8 family.</text>
</comment>
<keyword evidence="5" id="KW-1185">Reference proteome</keyword>
<dbReference type="Pfam" id="PF01248">
    <property type="entry name" value="Ribosomal_L7Ae"/>
    <property type="match status" value="1"/>
</dbReference>
<dbReference type="GO" id="GO:0003723">
    <property type="term" value="F:RNA binding"/>
    <property type="evidence" value="ECO:0007669"/>
    <property type="project" value="UniProtKB-UniRule"/>
</dbReference>
<keyword evidence="1 2" id="KW-0694">RNA-binding</keyword>
<evidence type="ECO:0000313" key="4">
    <source>
        <dbReference type="EMBL" id="GFR38857.1"/>
    </source>
</evidence>
<sequence length="83" mass="9056">MSYEKVSQARKLCVGTKQTLKMVELGKAEHVFVAEDADPRITSKVIQLCEKKDVPIIYVDSMRKLGKACGIDVGAAMAASLIE</sequence>
<name>A0A916VG00_9BACL</name>
<dbReference type="HAMAP" id="MF_00574">
    <property type="entry name" value="Ribosomal_eL8_Bact"/>
    <property type="match status" value="1"/>
</dbReference>
<dbReference type="InterPro" id="IPR029064">
    <property type="entry name" value="Ribosomal_eL30-like_sf"/>
</dbReference>
<dbReference type="InterPro" id="IPR004038">
    <property type="entry name" value="Ribosomal_eL8/eL30/eS12/Gad45"/>
</dbReference>
<evidence type="ECO:0000256" key="2">
    <source>
        <dbReference type="HAMAP-Rule" id="MF_00574"/>
    </source>
</evidence>